<dbReference type="InterPro" id="IPR029044">
    <property type="entry name" value="Nucleotide-diphossugar_trans"/>
</dbReference>
<dbReference type="Pfam" id="PF00535">
    <property type="entry name" value="Glycos_transf_2"/>
    <property type="match status" value="1"/>
</dbReference>
<dbReference type="Proteomes" id="UP000051992">
    <property type="component" value="Unassembled WGS sequence"/>
</dbReference>
<dbReference type="InterPro" id="IPR001173">
    <property type="entry name" value="Glyco_trans_2-like"/>
</dbReference>
<dbReference type="PANTHER" id="PTHR22916">
    <property type="entry name" value="GLYCOSYLTRANSFERASE"/>
    <property type="match status" value="1"/>
</dbReference>
<evidence type="ECO:0000259" key="3">
    <source>
        <dbReference type="Pfam" id="PF00535"/>
    </source>
</evidence>
<evidence type="ECO:0000313" key="5">
    <source>
        <dbReference type="Proteomes" id="UP000051992"/>
    </source>
</evidence>
<protein>
    <submittedName>
        <fullName evidence="4">Exopolysaccharide biosynthesis protein, sugar transferase</fullName>
    </submittedName>
</protein>
<dbReference type="OrthoDB" id="2151310at2"/>
<name>A0A0R2GYL2_WEIVI</name>
<dbReference type="GO" id="GO:0016757">
    <property type="term" value="F:glycosyltransferase activity"/>
    <property type="evidence" value="ECO:0007669"/>
    <property type="project" value="UniProtKB-KW"/>
</dbReference>
<dbReference type="CDD" id="cd00761">
    <property type="entry name" value="Glyco_tranf_GTA_type"/>
    <property type="match status" value="1"/>
</dbReference>
<sequence>MQKMTLISIIVPIYNVEAYIEKIIISILKQTYTEFELLLIDDGSTDQSGEIAKAFADQDERVHYYRKDNGGLSDARNFGMQYATGEWINFIDGDDEVTADYLAHLVAAKEKGAEIAIARFFTIQDDEHVDTVTPPAYSGDIFLQDADQALETVLSQKKFEVSAWAKLYNRDLFTDIQYPFGKLYEDFYTTVQLIDHANQVAFIDAADYAYRLRQSSISAGTFTAKKMDGVELSEAMIDYVKAHRPKVLSFAYARAFSTLASLLLQMPADNTTYEQQEKKIWSLMKSYRYHFLFNFQLRFKTLFAAWTTFLGKNIFKKLGQRNVNRK</sequence>
<keyword evidence="5" id="KW-1185">Reference proteome</keyword>
<comment type="caution">
    <text evidence="4">The sequence shown here is derived from an EMBL/GenBank/DDBJ whole genome shotgun (WGS) entry which is preliminary data.</text>
</comment>
<dbReference type="Gene3D" id="3.90.550.10">
    <property type="entry name" value="Spore Coat Polysaccharide Biosynthesis Protein SpsA, Chain A"/>
    <property type="match status" value="1"/>
</dbReference>
<dbReference type="SUPFAM" id="SSF53448">
    <property type="entry name" value="Nucleotide-diphospho-sugar transferases"/>
    <property type="match status" value="1"/>
</dbReference>
<evidence type="ECO:0000256" key="1">
    <source>
        <dbReference type="ARBA" id="ARBA00022676"/>
    </source>
</evidence>
<keyword evidence="1" id="KW-0328">Glycosyltransferase</keyword>
<evidence type="ECO:0000313" key="4">
    <source>
        <dbReference type="EMBL" id="KRN45842.1"/>
    </source>
</evidence>
<dbReference type="EMBL" id="JQBM01000005">
    <property type="protein sequence ID" value="KRN45842.1"/>
    <property type="molecule type" value="Genomic_DNA"/>
</dbReference>
<dbReference type="PANTHER" id="PTHR22916:SF51">
    <property type="entry name" value="GLYCOSYLTRANSFERASE EPSH-RELATED"/>
    <property type="match status" value="1"/>
</dbReference>
<reference evidence="4 5" key="1">
    <citation type="journal article" date="2015" name="Genome Announc.">
        <title>Expanding the biotechnology potential of lactobacilli through comparative genomics of 213 strains and associated genera.</title>
        <authorList>
            <person name="Sun Z."/>
            <person name="Harris H.M."/>
            <person name="McCann A."/>
            <person name="Guo C."/>
            <person name="Argimon S."/>
            <person name="Zhang W."/>
            <person name="Yang X."/>
            <person name="Jeffery I.B."/>
            <person name="Cooney J.C."/>
            <person name="Kagawa T.F."/>
            <person name="Liu W."/>
            <person name="Song Y."/>
            <person name="Salvetti E."/>
            <person name="Wrobel A."/>
            <person name="Rasinkangas P."/>
            <person name="Parkhill J."/>
            <person name="Rea M.C."/>
            <person name="O'Sullivan O."/>
            <person name="Ritari J."/>
            <person name="Douillard F.P."/>
            <person name="Paul Ross R."/>
            <person name="Yang R."/>
            <person name="Briner A.E."/>
            <person name="Felis G.E."/>
            <person name="de Vos W.M."/>
            <person name="Barrangou R."/>
            <person name="Klaenhammer T.R."/>
            <person name="Caufield P.W."/>
            <person name="Cui Y."/>
            <person name="Zhang H."/>
            <person name="O'Toole P.W."/>
        </authorList>
    </citation>
    <scope>NUCLEOTIDE SEQUENCE [LARGE SCALE GENOMIC DNA]</scope>
    <source>
        <strain evidence="4 5">DSM 20410</strain>
    </source>
</reference>
<accession>A0A0R2GYL2</accession>
<feature type="domain" description="Glycosyltransferase 2-like" evidence="3">
    <location>
        <begin position="8"/>
        <end position="173"/>
    </location>
</feature>
<organism evidence="4 5">
    <name type="scientific">Weissella viridescens</name>
    <name type="common">Lactobacillus viridescens</name>
    <dbReference type="NCBI Taxonomy" id="1629"/>
    <lineage>
        <taxon>Bacteria</taxon>
        <taxon>Bacillati</taxon>
        <taxon>Bacillota</taxon>
        <taxon>Bacilli</taxon>
        <taxon>Lactobacillales</taxon>
        <taxon>Lactobacillaceae</taxon>
        <taxon>Weissella</taxon>
    </lineage>
</organism>
<gene>
    <name evidence="4" type="ORF">IV50_GL001430</name>
</gene>
<evidence type="ECO:0000256" key="2">
    <source>
        <dbReference type="ARBA" id="ARBA00022679"/>
    </source>
</evidence>
<proteinExistence type="predicted"/>
<dbReference type="PATRIC" id="fig|1629.5.peg.1444"/>
<keyword evidence="2 4" id="KW-0808">Transferase</keyword>
<dbReference type="AlphaFoldDB" id="A0A0R2GYL2"/>